<dbReference type="GO" id="GO:0005524">
    <property type="term" value="F:ATP binding"/>
    <property type="evidence" value="ECO:0007669"/>
    <property type="project" value="UniProtKB-KW"/>
</dbReference>
<dbReference type="Pfam" id="PF00488">
    <property type="entry name" value="MutS_V"/>
    <property type="match status" value="1"/>
</dbReference>
<keyword evidence="2" id="KW-0547">Nucleotide-binding</keyword>
<evidence type="ECO:0000313" key="6">
    <source>
        <dbReference type="EMBL" id="ELA42789.1"/>
    </source>
</evidence>
<dbReference type="GO" id="GO:0030983">
    <property type="term" value="F:mismatched DNA binding"/>
    <property type="evidence" value="ECO:0007669"/>
    <property type="project" value="InterPro"/>
</dbReference>
<gene>
    <name evidence="6" type="ORF">VICG_00104</name>
</gene>
<dbReference type="GO" id="GO:0051026">
    <property type="term" value="P:chiasma assembly"/>
    <property type="evidence" value="ECO:0007669"/>
    <property type="project" value="TreeGrafter"/>
</dbReference>
<feature type="domain" description="DNA mismatch repair proteins mutS family" evidence="5">
    <location>
        <begin position="424"/>
        <end position="535"/>
    </location>
</feature>
<evidence type="ECO:0000256" key="1">
    <source>
        <dbReference type="ARBA" id="ARBA00006271"/>
    </source>
</evidence>
<keyword evidence="3" id="KW-0067">ATP-binding</keyword>
<keyword evidence="7" id="KW-1185">Reference proteome</keyword>
<dbReference type="STRING" id="993615.L2GQ96"/>
<dbReference type="Proteomes" id="UP000011082">
    <property type="component" value="Unassembled WGS sequence"/>
</dbReference>
<dbReference type="Gene3D" id="1.10.1420.10">
    <property type="match status" value="1"/>
</dbReference>
<dbReference type="RefSeq" id="XP_007603557.1">
    <property type="nucleotide sequence ID" value="XM_007603495.1"/>
</dbReference>
<protein>
    <recommendedName>
        <fullName evidence="5">DNA mismatch repair proteins mutS family domain-containing protein</fullName>
    </recommendedName>
</protein>
<evidence type="ECO:0000259" key="5">
    <source>
        <dbReference type="Pfam" id="PF00488"/>
    </source>
</evidence>
<dbReference type="InterPro" id="IPR000432">
    <property type="entry name" value="DNA_mismatch_repair_MutS_C"/>
</dbReference>
<dbReference type="Gene3D" id="3.40.50.300">
    <property type="entry name" value="P-loop containing nucleotide triphosphate hydrolases"/>
    <property type="match status" value="1"/>
</dbReference>
<dbReference type="VEuPathDB" id="MicrosporidiaDB:VICG_00104"/>
<evidence type="ECO:0000256" key="4">
    <source>
        <dbReference type="ARBA" id="ARBA00023125"/>
    </source>
</evidence>
<sequence>MNKSSILSICNESNRVGMCYYDGNKYRIFAPFYDYFTLSKALKIIDECFPDIIIASVSEVFQEMLKSKYAEKVIYMHTRSKNIAFKDIDKLENATIRLLSSFTNHYPLVGVEGDKIVGYAGEYIIEKVNAGAFFIDNSVISNITDFKRLNLIVKNAITRFGRCTLVRWISQPLISEQEVAERRSKIEYMVCKVPKLLKLLRKCKINCFDQKINFSKLKLFIKSALIIQKLLHEKLALPNRKRYLKLYKILRIFDKNGISNGKDRKLDELRSFIDKIPLILENTTRKLSQKYQIPISSVYIPGAGFFIESGQSLQDTIFTVKDKFYCKNEDMKNLDAKIGDPYERINAREIEISIRVIEKIHKTKLSPLYDFIGEVDSCISLYLNTNGSFTECCSSSTFEYQNISFHKTSVLLGGFNTIDLIESIIINQIGGCVDQSSARYPLFKRLAFKIQNEKHASVHNSAFQNEVIQLSKIFRHSDENTLCLLEGIAESTTPTEGLDIFSSFIQKITARFLIISTSYELCDLKNIKNLVSVHFYQLKDGKPHLLDGKAELDCEQSGICDEFEEYIQMTSHQ</sequence>
<dbReference type="InterPro" id="IPR045076">
    <property type="entry name" value="MutS"/>
</dbReference>
<name>L2GQ96_VITCO</name>
<evidence type="ECO:0000313" key="7">
    <source>
        <dbReference type="Proteomes" id="UP000011082"/>
    </source>
</evidence>
<dbReference type="OrthoDB" id="2188923at2759"/>
<dbReference type="GO" id="GO:0005634">
    <property type="term" value="C:nucleus"/>
    <property type="evidence" value="ECO:0007669"/>
    <property type="project" value="TreeGrafter"/>
</dbReference>
<dbReference type="HOGENOM" id="CLU_475829_0_0_1"/>
<proteinExistence type="inferred from homology"/>
<dbReference type="AlphaFoldDB" id="L2GQ96"/>
<dbReference type="PANTHER" id="PTHR11361:SF20">
    <property type="entry name" value="MUTS PROTEIN HOMOLOG 5"/>
    <property type="match status" value="1"/>
</dbReference>
<dbReference type="InterPro" id="IPR036187">
    <property type="entry name" value="DNA_mismatch_repair_MutS_sf"/>
</dbReference>
<evidence type="ECO:0000256" key="3">
    <source>
        <dbReference type="ARBA" id="ARBA00022840"/>
    </source>
</evidence>
<evidence type="ECO:0000256" key="2">
    <source>
        <dbReference type="ARBA" id="ARBA00022741"/>
    </source>
</evidence>
<dbReference type="GO" id="GO:0140664">
    <property type="term" value="F:ATP-dependent DNA damage sensor activity"/>
    <property type="evidence" value="ECO:0007669"/>
    <property type="project" value="InterPro"/>
</dbReference>
<dbReference type="InParanoid" id="L2GQ96"/>
<dbReference type="PANTHER" id="PTHR11361">
    <property type="entry name" value="DNA MISMATCH REPAIR PROTEIN MUTS FAMILY MEMBER"/>
    <property type="match status" value="1"/>
</dbReference>
<reference evidence="7" key="1">
    <citation type="submission" date="2011-05" db="EMBL/GenBank/DDBJ databases">
        <title>The genome sequence of Vittaforma corneae strain ATCC 50505.</title>
        <authorList>
            <consortium name="The Broad Institute Genome Sequencing Platform"/>
            <person name="Cuomo C."/>
            <person name="Didier E."/>
            <person name="Bowers L."/>
            <person name="Young S.K."/>
            <person name="Zeng Q."/>
            <person name="Gargeya S."/>
            <person name="Fitzgerald M."/>
            <person name="Haas B."/>
            <person name="Abouelleil A."/>
            <person name="Alvarado L."/>
            <person name="Arachchi H.M."/>
            <person name="Berlin A."/>
            <person name="Chapman S.B."/>
            <person name="Gearin G."/>
            <person name="Goldberg J."/>
            <person name="Griggs A."/>
            <person name="Gujja S."/>
            <person name="Hansen M."/>
            <person name="Heiman D."/>
            <person name="Howarth C."/>
            <person name="Larimer J."/>
            <person name="Lui A."/>
            <person name="MacDonald P.J.P."/>
            <person name="McCowen C."/>
            <person name="Montmayeur A."/>
            <person name="Murphy C."/>
            <person name="Neiman D."/>
            <person name="Pearson M."/>
            <person name="Priest M."/>
            <person name="Roberts A."/>
            <person name="Saif S."/>
            <person name="Shea T."/>
            <person name="Sisk P."/>
            <person name="Stolte C."/>
            <person name="Sykes S."/>
            <person name="Wortman J."/>
            <person name="Nusbaum C."/>
            <person name="Birren B."/>
        </authorList>
    </citation>
    <scope>NUCLEOTIDE SEQUENCE [LARGE SCALE GENOMIC DNA]</scope>
    <source>
        <strain evidence="7">ATCC 50505</strain>
    </source>
</reference>
<comment type="similarity">
    <text evidence="1">Belongs to the DNA mismatch repair MutS family.</text>
</comment>
<dbReference type="EMBL" id="JH370130">
    <property type="protein sequence ID" value="ELA42789.1"/>
    <property type="molecule type" value="Genomic_DNA"/>
</dbReference>
<dbReference type="GO" id="GO:0006298">
    <property type="term" value="P:mismatch repair"/>
    <property type="evidence" value="ECO:0007669"/>
    <property type="project" value="InterPro"/>
</dbReference>
<organism evidence="6 7">
    <name type="scientific">Vittaforma corneae (strain ATCC 50505)</name>
    <name type="common">Microsporidian parasite</name>
    <name type="synonym">Nosema corneum</name>
    <dbReference type="NCBI Taxonomy" id="993615"/>
    <lineage>
        <taxon>Eukaryota</taxon>
        <taxon>Fungi</taxon>
        <taxon>Fungi incertae sedis</taxon>
        <taxon>Microsporidia</taxon>
        <taxon>Nosematidae</taxon>
        <taxon>Vittaforma</taxon>
    </lineage>
</organism>
<keyword evidence="4" id="KW-0238">DNA-binding</keyword>
<dbReference type="GeneID" id="19880822"/>
<dbReference type="InterPro" id="IPR027417">
    <property type="entry name" value="P-loop_NTPase"/>
</dbReference>
<dbReference type="SUPFAM" id="SSF48334">
    <property type="entry name" value="DNA repair protein MutS, domain III"/>
    <property type="match status" value="1"/>
</dbReference>
<accession>L2GQ96</accession>